<proteinExistence type="inferred from homology"/>
<gene>
    <name evidence="11" type="ORF">OXD698_LOCUS44282</name>
</gene>
<dbReference type="PANTHER" id="PTHR17972">
    <property type="entry name" value="NUCLEOLAR RNA-ASSOCIATED PROTEIN"/>
    <property type="match status" value="1"/>
</dbReference>
<evidence type="ECO:0000256" key="2">
    <source>
        <dbReference type="ARBA" id="ARBA00006674"/>
    </source>
</evidence>
<evidence type="ECO:0000256" key="1">
    <source>
        <dbReference type="ARBA" id="ARBA00004604"/>
    </source>
</evidence>
<sequence length="256" mass="30023">TSSFAIRILLAPEKDYFNEKRLLPTSSNLRWNWFNDNKEENEPFYATPNYNSLVLFDCRYRETSDYLNKIFSSSNELCNGLKLFKIWLEQRQLSYGFGSFEGAMSAFLLAYLLHINKISKQMNSYQVFRIILVALMENDFLSSKCCALTDEKVDENSFIQDECVLIDQSGLLNVFHTLTRANYNRLKHEARISLNSFNDPVIDHFQTLFMTTMKPINSMDAIIQIFSLDKHEKLLEEKSNKNQLIMDNLNNKHYLL</sequence>
<evidence type="ECO:0000313" key="11">
    <source>
        <dbReference type="EMBL" id="CAF4266683.1"/>
    </source>
</evidence>
<organism evidence="11 12">
    <name type="scientific">Adineta steineri</name>
    <dbReference type="NCBI Taxonomy" id="433720"/>
    <lineage>
        <taxon>Eukaryota</taxon>
        <taxon>Metazoa</taxon>
        <taxon>Spiralia</taxon>
        <taxon>Gnathifera</taxon>
        <taxon>Rotifera</taxon>
        <taxon>Eurotatoria</taxon>
        <taxon>Bdelloidea</taxon>
        <taxon>Adinetida</taxon>
        <taxon>Adinetidae</taxon>
        <taxon>Adineta</taxon>
    </lineage>
</organism>
<dbReference type="InterPro" id="IPR005554">
    <property type="entry name" value="NOL6/Upt22"/>
</dbReference>
<feature type="non-terminal residue" evidence="11">
    <location>
        <position position="1"/>
    </location>
</feature>
<evidence type="ECO:0000256" key="8">
    <source>
        <dbReference type="SAM" id="Phobius"/>
    </source>
</evidence>
<comment type="subcellular location">
    <subcellularLocation>
        <location evidence="1 7">Nucleus</location>
        <location evidence="1 7">Nucleolus</location>
    </subcellularLocation>
</comment>
<comment type="caution">
    <text evidence="11">The sequence shown here is derived from an EMBL/GenBank/DDBJ whole genome shotgun (WGS) entry which is preliminary data.</text>
</comment>
<dbReference type="GO" id="GO:0032040">
    <property type="term" value="C:small-subunit processome"/>
    <property type="evidence" value="ECO:0007669"/>
    <property type="project" value="TreeGrafter"/>
</dbReference>
<feature type="domain" description="Nrap protein" evidence="9">
    <location>
        <begin position="2"/>
        <end position="72"/>
    </location>
</feature>
<dbReference type="GO" id="GO:0032545">
    <property type="term" value="C:CURI complex"/>
    <property type="evidence" value="ECO:0007669"/>
    <property type="project" value="TreeGrafter"/>
</dbReference>
<dbReference type="GO" id="GO:0003723">
    <property type="term" value="F:RNA binding"/>
    <property type="evidence" value="ECO:0007669"/>
    <property type="project" value="UniProtKB-KW"/>
</dbReference>
<dbReference type="Proteomes" id="UP000663844">
    <property type="component" value="Unassembled WGS sequence"/>
</dbReference>
<evidence type="ECO:0000259" key="9">
    <source>
        <dbReference type="Pfam" id="PF03813"/>
    </source>
</evidence>
<protein>
    <recommendedName>
        <fullName evidence="3 7">Nucleolar protein 6</fullName>
    </recommendedName>
</protein>
<dbReference type="AlphaFoldDB" id="A0A820FN90"/>
<feature type="non-terminal residue" evidence="11">
    <location>
        <position position="256"/>
    </location>
</feature>
<keyword evidence="8" id="KW-0472">Membrane</keyword>
<reference evidence="11" key="1">
    <citation type="submission" date="2021-02" db="EMBL/GenBank/DDBJ databases">
        <authorList>
            <person name="Nowell W R."/>
        </authorList>
    </citation>
    <scope>NUCLEOTIDE SEQUENCE</scope>
</reference>
<feature type="transmembrane region" description="Helical" evidence="8">
    <location>
        <begin position="93"/>
        <end position="113"/>
    </location>
</feature>
<keyword evidence="8" id="KW-1133">Transmembrane helix</keyword>
<keyword evidence="8" id="KW-0812">Transmembrane</keyword>
<accession>A0A820FN90</accession>
<dbReference type="GO" id="GO:0034456">
    <property type="term" value="C:UTP-C complex"/>
    <property type="evidence" value="ECO:0007669"/>
    <property type="project" value="TreeGrafter"/>
</dbReference>
<evidence type="ECO:0000256" key="5">
    <source>
        <dbReference type="ARBA" id="ARBA00023242"/>
    </source>
</evidence>
<dbReference type="Pfam" id="PF03813">
    <property type="entry name" value="Nrap"/>
    <property type="match status" value="1"/>
</dbReference>
<feature type="domain" description="Nrap protein" evidence="10">
    <location>
        <begin position="79"/>
        <end position="211"/>
    </location>
</feature>
<keyword evidence="4 7" id="KW-0694">RNA-binding</keyword>
<dbReference type="EMBL" id="CAJOAZ010013411">
    <property type="protein sequence ID" value="CAF4266683.1"/>
    <property type="molecule type" value="Genomic_DNA"/>
</dbReference>
<comment type="function">
    <text evidence="6">Part of the small subunit (SSU) processome, first precursor of the small eukaryotic ribosomal subunit. During the assembly of the SSU processome in the nucleolus, many ribosome biogenesis factors, an RNA chaperone and ribosomal proteins associate with the nascent pre-rRNA and work in concert to generate RNA folding, modifications, rearrangements and cleavage as well as targeted degradation of pre-ribosomal RNA by the RNA exosome.</text>
</comment>
<dbReference type="GO" id="GO:0006364">
    <property type="term" value="P:rRNA processing"/>
    <property type="evidence" value="ECO:0007669"/>
    <property type="project" value="TreeGrafter"/>
</dbReference>
<dbReference type="Pfam" id="PF17403">
    <property type="entry name" value="Nrap_D2"/>
    <property type="match status" value="1"/>
</dbReference>
<evidence type="ECO:0000256" key="3">
    <source>
        <dbReference type="ARBA" id="ARBA00016437"/>
    </source>
</evidence>
<comment type="similarity">
    <text evidence="2 7">Belongs to the NRAP family.</text>
</comment>
<dbReference type="InterPro" id="IPR035367">
    <property type="entry name" value="Nrap_D2"/>
</dbReference>
<dbReference type="Gene3D" id="1.10.1410.10">
    <property type="match status" value="1"/>
</dbReference>
<dbReference type="PANTHER" id="PTHR17972:SF0">
    <property type="entry name" value="NUCLEOLAR PROTEIN 6"/>
    <property type="match status" value="1"/>
</dbReference>
<keyword evidence="5 7" id="KW-0539">Nucleus</keyword>
<evidence type="ECO:0000256" key="7">
    <source>
        <dbReference type="RuleBase" id="RU364032"/>
    </source>
</evidence>
<evidence type="ECO:0000256" key="4">
    <source>
        <dbReference type="ARBA" id="ARBA00022884"/>
    </source>
</evidence>
<name>A0A820FN90_9BILA</name>
<dbReference type="InterPro" id="IPR035082">
    <property type="entry name" value="Nrap_D1"/>
</dbReference>
<evidence type="ECO:0000259" key="10">
    <source>
        <dbReference type="Pfam" id="PF17403"/>
    </source>
</evidence>
<evidence type="ECO:0000256" key="6">
    <source>
        <dbReference type="ARBA" id="ARBA00035000"/>
    </source>
</evidence>
<evidence type="ECO:0000313" key="12">
    <source>
        <dbReference type="Proteomes" id="UP000663844"/>
    </source>
</evidence>
<dbReference type="GO" id="GO:0006409">
    <property type="term" value="P:tRNA export from nucleus"/>
    <property type="evidence" value="ECO:0007669"/>
    <property type="project" value="TreeGrafter"/>
</dbReference>